<evidence type="ECO:0000313" key="2">
    <source>
        <dbReference type="Proteomes" id="UP001172055"/>
    </source>
</evidence>
<dbReference type="Proteomes" id="UP001172055">
    <property type="component" value="Unassembled WGS sequence"/>
</dbReference>
<sequence length="277" mass="31161">MEIVEYEIFNAADLKLNSWEIKDADWRTDLGLLAILKQKEQFKVIVGNDNIFTPSLLITVEYPIVRWVNKERILLANPRNETGEDNVFLLDVNGCLLNSFNAGDGIMDIVVKEEGIWFSYFDEGVFGEGISREGLVLFSFSGNPLFVYHSGLSDRPFLTSCDAMCVGDGAEVWIFPIMMPDVDPALLKVNAKSNTITSILAPELPYEPTALSVRGKDVYFSSQFDPEGNLYYWEIGTENPQLAGQLKGTIRSLQTSDPYPFVAVTEKTIKLIRVFFE</sequence>
<keyword evidence="2" id="KW-1185">Reference proteome</keyword>
<reference evidence="1 2" key="1">
    <citation type="submission" date="2023-06" db="EMBL/GenBank/DDBJ databases">
        <title>Novel species in genus Planococcus.</title>
        <authorList>
            <person name="Ning S."/>
        </authorList>
    </citation>
    <scope>NUCLEOTIDE SEQUENCE [LARGE SCALE GENOMIC DNA]</scope>
    <source>
        <strain evidence="1 2">N028</strain>
    </source>
</reference>
<comment type="caution">
    <text evidence="1">The sequence shown here is derived from an EMBL/GenBank/DDBJ whole genome shotgun (WGS) entry which is preliminary data.</text>
</comment>
<proteinExistence type="predicted"/>
<organism evidence="1 2">
    <name type="scientific">Planococcus shixiaomingii</name>
    <dbReference type="NCBI Taxonomy" id="3058393"/>
    <lineage>
        <taxon>Bacteria</taxon>
        <taxon>Bacillati</taxon>
        <taxon>Bacillota</taxon>
        <taxon>Bacilli</taxon>
        <taxon>Bacillales</taxon>
        <taxon>Caryophanaceae</taxon>
        <taxon>Planococcus</taxon>
    </lineage>
</organism>
<gene>
    <name evidence="1" type="ORF">QWY14_02365</name>
</gene>
<name>A0ABT8MYA1_9BACL</name>
<dbReference type="RefSeq" id="WP_301722517.1">
    <property type="nucleotide sequence ID" value="NZ_JAUJWV010000001.1"/>
</dbReference>
<dbReference type="EMBL" id="JAUJWV010000001">
    <property type="protein sequence ID" value="MDN7240611.1"/>
    <property type="molecule type" value="Genomic_DNA"/>
</dbReference>
<protein>
    <submittedName>
        <fullName evidence="1">Uncharacterized protein</fullName>
    </submittedName>
</protein>
<evidence type="ECO:0000313" key="1">
    <source>
        <dbReference type="EMBL" id="MDN7240611.1"/>
    </source>
</evidence>
<accession>A0ABT8MYA1</accession>